<dbReference type="RefSeq" id="WP_213757238.1">
    <property type="nucleotide sequence ID" value="NZ_JAHCQH010000025.1"/>
</dbReference>
<evidence type="ECO:0000313" key="4">
    <source>
        <dbReference type="EMBL" id="MBS9479263.1"/>
    </source>
</evidence>
<dbReference type="EMBL" id="JAHCQH010000025">
    <property type="protein sequence ID" value="MBS9479263.1"/>
    <property type="molecule type" value="Genomic_DNA"/>
</dbReference>
<keyword evidence="5" id="KW-1185">Reference proteome</keyword>
<sequence length="331" mass="34568">MAALSSTPSSLTSRLRRLDLGAGVVGLRFLGTAAGFVLGNGEIVLVEAEETRLRAHHGAVLSVASDARRILTGGDDGRVVATRGDGVAEPLAEQKGRWIDQVASATDGGFAFSAGKTAHFRPVKGEARSLDLPSTVGGLAFAPKGTRLAIAHYGGVTLWFPNAQAKPEVLEWKGSHRGVAWHPEGRFVVTTMQEATLHGWRLPDGANMRMSGYPSRVRSMEFTAGGRFLATSGSAEVILWPFGSKEGPMGKQPVMLAPRDVRVSCVAAHPKDDVIACGYEDGLVLMSRLADGAEILVRAPGASPVSALAWRGDGGALAVGTEDGAGGLLIL</sequence>
<dbReference type="PANTHER" id="PTHR19857">
    <property type="entry name" value="MITOCHONDRIAL DIVISION PROTEIN 1-RELATED"/>
    <property type="match status" value="1"/>
</dbReference>
<dbReference type="Pfam" id="PF12894">
    <property type="entry name" value="ANAPC4_WD40"/>
    <property type="match status" value="1"/>
</dbReference>
<dbReference type="InterPro" id="IPR036322">
    <property type="entry name" value="WD40_repeat_dom_sf"/>
</dbReference>
<dbReference type="InterPro" id="IPR024977">
    <property type="entry name" value="Apc4-like_WD40_dom"/>
</dbReference>
<name>A0ABS5RC57_9HYPH</name>
<evidence type="ECO:0000256" key="2">
    <source>
        <dbReference type="ARBA" id="ARBA00022737"/>
    </source>
</evidence>
<keyword evidence="1" id="KW-0853">WD repeat</keyword>
<dbReference type="SUPFAM" id="SSF50978">
    <property type="entry name" value="WD40 repeat-like"/>
    <property type="match status" value="1"/>
</dbReference>
<dbReference type="Pfam" id="PF00400">
    <property type="entry name" value="WD40"/>
    <property type="match status" value="1"/>
</dbReference>
<reference evidence="4" key="1">
    <citation type="submission" date="2021-05" db="EMBL/GenBank/DDBJ databases">
        <authorList>
            <person name="Sun Q."/>
            <person name="Inoue M."/>
        </authorList>
    </citation>
    <scope>NUCLEOTIDE SEQUENCE</scope>
    <source>
        <strain evidence="4">VKM B-3255</strain>
    </source>
</reference>
<proteinExistence type="predicted"/>
<accession>A0ABS5RC57</accession>
<gene>
    <name evidence="4" type="ORF">KIP89_19320</name>
</gene>
<evidence type="ECO:0000313" key="5">
    <source>
        <dbReference type="Proteomes" id="UP001166585"/>
    </source>
</evidence>
<evidence type="ECO:0000259" key="3">
    <source>
        <dbReference type="Pfam" id="PF12894"/>
    </source>
</evidence>
<feature type="domain" description="Anaphase-promoting complex subunit 4-like WD40" evidence="3">
    <location>
        <begin position="270"/>
        <end position="325"/>
    </location>
</feature>
<dbReference type="SMART" id="SM00320">
    <property type="entry name" value="WD40"/>
    <property type="match status" value="5"/>
</dbReference>
<dbReference type="InterPro" id="IPR015943">
    <property type="entry name" value="WD40/YVTN_repeat-like_dom_sf"/>
</dbReference>
<dbReference type="PANTHER" id="PTHR19857:SF8">
    <property type="entry name" value="ANGIO-ASSOCIATED MIGRATORY CELL PROTEIN"/>
    <property type="match status" value="1"/>
</dbReference>
<dbReference type="InterPro" id="IPR051179">
    <property type="entry name" value="WD_repeat_multifunction"/>
</dbReference>
<dbReference type="InterPro" id="IPR001680">
    <property type="entry name" value="WD40_rpt"/>
</dbReference>
<evidence type="ECO:0000256" key="1">
    <source>
        <dbReference type="ARBA" id="ARBA00022574"/>
    </source>
</evidence>
<dbReference type="Gene3D" id="2.130.10.10">
    <property type="entry name" value="YVTN repeat-like/Quinoprotein amine dehydrogenase"/>
    <property type="match status" value="2"/>
</dbReference>
<keyword evidence="2" id="KW-0677">Repeat</keyword>
<organism evidence="4 5">
    <name type="scientific">Ancylobacter radicis</name>
    <dbReference type="NCBI Taxonomy" id="2836179"/>
    <lineage>
        <taxon>Bacteria</taxon>
        <taxon>Pseudomonadati</taxon>
        <taxon>Pseudomonadota</taxon>
        <taxon>Alphaproteobacteria</taxon>
        <taxon>Hyphomicrobiales</taxon>
        <taxon>Xanthobacteraceae</taxon>
        <taxon>Ancylobacter</taxon>
    </lineage>
</organism>
<protein>
    <submittedName>
        <fullName evidence="4">WD40 repeat domain-containing protein</fullName>
    </submittedName>
</protein>
<dbReference type="Proteomes" id="UP001166585">
    <property type="component" value="Unassembled WGS sequence"/>
</dbReference>
<comment type="caution">
    <text evidence="4">The sequence shown here is derived from an EMBL/GenBank/DDBJ whole genome shotgun (WGS) entry which is preliminary data.</text>
</comment>